<keyword evidence="1" id="KW-0175">Coiled coil</keyword>
<protein>
    <recommendedName>
        <fullName evidence="4">MACPF domain-containing protein</fullName>
    </recommendedName>
</protein>
<accession>A0A1V6SIG4</accession>
<evidence type="ECO:0000313" key="2">
    <source>
        <dbReference type="EMBL" id="OQE13688.1"/>
    </source>
</evidence>
<evidence type="ECO:0008006" key="4">
    <source>
        <dbReference type="Google" id="ProtNLM"/>
    </source>
</evidence>
<evidence type="ECO:0000256" key="1">
    <source>
        <dbReference type="SAM" id="Coils"/>
    </source>
</evidence>
<dbReference type="Proteomes" id="UP000191342">
    <property type="component" value="Unassembled WGS sequence"/>
</dbReference>
<name>A0A1V6SIG4_9EURO</name>
<feature type="coiled-coil region" evidence="1">
    <location>
        <begin position="258"/>
        <end position="285"/>
    </location>
</feature>
<keyword evidence="3" id="KW-1185">Reference proteome</keyword>
<dbReference type="AlphaFoldDB" id="A0A1V6SIG4"/>
<reference evidence="3" key="1">
    <citation type="journal article" date="2017" name="Nat. Microbiol.">
        <title>Global analysis of biosynthetic gene clusters reveals vast potential of secondary metabolite production in Penicillium species.</title>
        <authorList>
            <person name="Nielsen J.C."/>
            <person name="Grijseels S."/>
            <person name="Prigent S."/>
            <person name="Ji B."/>
            <person name="Dainat J."/>
            <person name="Nielsen K.F."/>
            <person name="Frisvad J.C."/>
            <person name="Workman M."/>
            <person name="Nielsen J."/>
        </authorList>
    </citation>
    <scope>NUCLEOTIDE SEQUENCE [LARGE SCALE GENOMIC DNA]</scope>
    <source>
        <strain evidence="3">IBT 14082</strain>
    </source>
</reference>
<proteinExistence type="predicted"/>
<organism evidence="2 3">
    <name type="scientific">Penicillium flavigenum</name>
    <dbReference type="NCBI Taxonomy" id="254877"/>
    <lineage>
        <taxon>Eukaryota</taxon>
        <taxon>Fungi</taxon>
        <taxon>Dikarya</taxon>
        <taxon>Ascomycota</taxon>
        <taxon>Pezizomycotina</taxon>
        <taxon>Eurotiomycetes</taxon>
        <taxon>Eurotiomycetidae</taxon>
        <taxon>Eurotiales</taxon>
        <taxon>Aspergillaceae</taxon>
        <taxon>Penicillium</taxon>
    </lineage>
</organism>
<sequence>MDFLDDPDLSPISLASSTGSSITLPWAKSETGQLIATLGTGCHSAKLQSDSAVAPFETQNALSASTYRECIRFRNEPGTKSSFHKAITLSQGSQSEHMSGSAEVSAGCKFAKISGSGTYNKSVTENQDDLKASVQASIRTGVIYFDQPRLSLDAIADLRRSRRYRNSFSRKYGDYYVASLRLGADAGILASVSTKDCSESESLEVKAKLKVLWWSVEKTYHETSESHEAWSAFDITAFETLTGSNVQNTASESPHKVALEYIQRVDNLEERVRDKMRELGLQEDKVLKPADVQKVCESGLVSEITLLPNTQIRDYKATLIERE</sequence>
<dbReference type="EMBL" id="MLQL01000044">
    <property type="protein sequence ID" value="OQE13688.1"/>
    <property type="molecule type" value="Genomic_DNA"/>
</dbReference>
<evidence type="ECO:0000313" key="3">
    <source>
        <dbReference type="Proteomes" id="UP000191342"/>
    </source>
</evidence>
<dbReference type="OrthoDB" id="4457531at2759"/>
<comment type="caution">
    <text evidence="2">The sequence shown here is derived from an EMBL/GenBank/DDBJ whole genome shotgun (WGS) entry which is preliminary data.</text>
</comment>
<gene>
    <name evidence="2" type="ORF">PENFLA_c044G06846</name>
</gene>